<evidence type="ECO:0000256" key="7">
    <source>
        <dbReference type="SAM" id="Phobius"/>
    </source>
</evidence>
<dbReference type="Proteomes" id="UP000008720">
    <property type="component" value="Chromosome"/>
</dbReference>
<dbReference type="InterPro" id="IPR036890">
    <property type="entry name" value="HATPase_C_sf"/>
</dbReference>
<feature type="coiled-coil region" evidence="6">
    <location>
        <begin position="37"/>
        <end position="68"/>
    </location>
</feature>
<gene>
    <name evidence="9" type="ordered locus">Ftrac_1348</name>
</gene>
<dbReference type="AlphaFoldDB" id="E4TM62"/>
<evidence type="ECO:0000256" key="2">
    <source>
        <dbReference type="ARBA" id="ARBA00012438"/>
    </source>
</evidence>
<accession>E4TM62</accession>
<keyword evidence="5" id="KW-0902">Two-component regulatory system</keyword>
<dbReference type="STRING" id="643867.Ftrac_1348"/>
<evidence type="ECO:0000313" key="10">
    <source>
        <dbReference type="Proteomes" id="UP000008720"/>
    </source>
</evidence>
<keyword evidence="7" id="KW-0472">Membrane</keyword>
<dbReference type="OrthoDB" id="9760839at2"/>
<evidence type="ECO:0000256" key="6">
    <source>
        <dbReference type="SAM" id="Coils"/>
    </source>
</evidence>
<dbReference type="eggNOG" id="COG4585">
    <property type="taxonomic scope" value="Bacteria"/>
</dbReference>
<dbReference type="InterPro" id="IPR003594">
    <property type="entry name" value="HATPase_dom"/>
</dbReference>
<evidence type="ECO:0000259" key="8">
    <source>
        <dbReference type="PROSITE" id="PS50109"/>
    </source>
</evidence>
<dbReference type="HOGENOM" id="CLU_000445_20_6_10"/>
<feature type="transmembrane region" description="Helical" evidence="7">
    <location>
        <begin position="12"/>
        <end position="32"/>
    </location>
</feature>
<dbReference type="Pfam" id="PF02518">
    <property type="entry name" value="HATPase_c"/>
    <property type="match status" value="1"/>
</dbReference>
<keyword evidence="7" id="KW-0812">Transmembrane</keyword>
<dbReference type="GO" id="GO:0000160">
    <property type="term" value="P:phosphorelay signal transduction system"/>
    <property type="evidence" value="ECO:0007669"/>
    <property type="project" value="UniProtKB-KW"/>
</dbReference>
<dbReference type="EC" id="2.7.13.3" evidence="2"/>
<dbReference type="InterPro" id="IPR005467">
    <property type="entry name" value="His_kinase_dom"/>
</dbReference>
<dbReference type="PANTHER" id="PTHR24421">
    <property type="entry name" value="NITRATE/NITRITE SENSOR PROTEIN NARX-RELATED"/>
    <property type="match status" value="1"/>
</dbReference>
<feature type="domain" description="Histidine kinase" evidence="8">
    <location>
        <begin position="69"/>
        <end position="249"/>
    </location>
</feature>
<evidence type="ECO:0000256" key="3">
    <source>
        <dbReference type="ARBA" id="ARBA00022679"/>
    </source>
</evidence>
<keyword evidence="6" id="KW-0175">Coiled coil</keyword>
<protein>
    <recommendedName>
        <fullName evidence="2">histidine kinase</fullName>
        <ecNumber evidence="2">2.7.13.3</ecNumber>
    </recommendedName>
</protein>
<dbReference type="EMBL" id="CP002349">
    <property type="protein sequence ID" value="ADR21338.1"/>
    <property type="molecule type" value="Genomic_DNA"/>
</dbReference>
<dbReference type="RefSeq" id="WP_013453487.1">
    <property type="nucleotide sequence ID" value="NC_014759.1"/>
</dbReference>
<dbReference type="KEGG" id="mtt:Ftrac_1348"/>
<evidence type="ECO:0000313" key="9">
    <source>
        <dbReference type="EMBL" id="ADR21338.1"/>
    </source>
</evidence>
<organism evidence="9 10">
    <name type="scientific">Marivirga tractuosa (strain ATCC 23168 / DSM 4126 / NBRC 15989 / NCIMB 1408 / VKM B-1430 / H-43)</name>
    <name type="common">Microscilla tractuosa</name>
    <name type="synonym">Flexibacter tractuosus</name>
    <dbReference type="NCBI Taxonomy" id="643867"/>
    <lineage>
        <taxon>Bacteria</taxon>
        <taxon>Pseudomonadati</taxon>
        <taxon>Bacteroidota</taxon>
        <taxon>Cytophagia</taxon>
        <taxon>Cytophagales</taxon>
        <taxon>Marivirgaceae</taxon>
        <taxon>Marivirga</taxon>
    </lineage>
</organism>
<reference evidence="9 10" key="1">
    <citation type="journal article" date="2011" name="Stand. Genomic Sci.">
        <title>Complete genome sequence of Marivirga tractuosa type strain (H-43).</title>
        <authorList>
            <person name="Pagani I."/>
            <person name="Chertkov O."/>
            <person name="Lapidus A."/>
            <person name="Lucas S."/>
            <person name="Del Rio T.G."/>
            <person name="Tice H."/>
            <person name="Copeland A."/>
            <person name="Cheng J.F."/>
            <person name="Nolan M."/>
            <person name="Saunders E."/>
            <person name="Pitluck S."/>
            <person name="Held B."/>
            <person name="Goodwin L."/>
            <person name="Liolios K."/>
            <person name="Ovchinikova G."/>
            <person name="Ivanova N."/>
            <person name="Mavromatis K."/>
            <person name="Pati A."/>
            <person name="Chen A."/>
            <person name="Palaniappan K."/>
            <person name="Land M."/>
            <person name="Hauser L."/>
            <person name="Jeffries C.D."/>
            <person name="Detter J.C."/>
            <person name="Han C."/>
            <person name="Tapia R."/>
            <person name="Ngatchou-Djao O.D."/>
            <person name="Rohde M."/>
            <person name="Goker M."/>
            <person name="Spring S."/>
            <person name="Sikorski J."/>
            <person name="Woyke T."/>
            <person name="Bristow J."/>
            <person name="Eisen J.A."/>
            <person name="Markowitz V."/>
            <person name="Hugenholtz P."/>
            <person name="Klenk H.P."/>
            <person name="Kyrpides N.C."/>
        </authorList>
    </citation>
    <scope>NUCLEOTIDE SEQUENCE [LARGE SCALE GENOMIC DNA]</scope>
    <source>
        <strain evidence="10">ATCC 23168 / DSM 4126 / NBRC 15989 / NCIMB 1408 / VKM B-1430 / H-43</strain>
    </source>
</reference>
<keyword evidence="7" id="KW-1133">Transmembrane helix</keyword>
<dbReference type="GO" id="GO:0004673">
    <property type="term" value="F:protein histidine kinase activity"/>
    <property type="evidence" value="ECO:0007669"/>
    <property type="project" value="UniProtKB-EC"/>
</dbReference>
<keyword evidence="4 9" id="KW-0418">Kinase</keyword>
<dbReference type="SMART" id="SM00387">
    <property type="entry name" value="HATPase_c"/>
    <property type="match status" value="1"/>
</dbReference>
<evidence type="ECO:0000256" key="1">
    <source>
        <dbReference type="ARBA" id="ARBA00000085"/>
    </source>
</evidence>
<dbReference type="PANTHER" id="PTHR24421:SF10">
    <property type="entry name" value="NITRATE_NITRITE SENSOR PROTEIN NARQ"/>
    <property type="match status" value="1"/>
</dbReference>
<evidence type="ECO:0000256" key="4">
    <source>
        <dbReference type="ARBA" id="ARBA00022777"/>
    </source>
</evidence>
<proteinExistence type="predicted"/>
<keyword evidence="10" id="KW-1185">Reference proteome</keyword>
<dbReference type="Gene3D" id="1.20.5.1930">
    <property type="match status" value="1"/>
</dbReference>
<comment type="catalytic activity">
    <reaction evidence="1">
        <text>ATP + protein L-histidine = ADP + protein N-phospho-L-histidine.</text>
        <dbReference type="EC" id="2.7.13.3"/>
    </reaction>
</comment>
<name>E4TM62_MARTH</name>
<dbReference type="InterPro" id="IPR050482">
    <property type="entry name" value="Sensor_HK_TwoCompSys"/>
</dbReference>
<dbReference type="PROSITE" id="PS50109">
    <property type="entry name" value="HIS_KIN"/>
    <property type="match status" value="1"/>
</dbReference>
<sequence>MFEDQSEIVFTVIVSSIMLLIIISFIIIMLFIHQKRVLRHQKNIAKLKQKYQEEIMRAQMEMQEETLDYVGRELHDNIGQILSLIKLNLMNAQDQQIRESRKLIGTAIHDLRNISHTLNLTWTENINLTAFIQNTAKSLESSNKYNLQLNLKSELILKNKEDYILVYRMIQEIIQNILKHAEANQIQVFMDEKLLEINDNGRGFDVKTASLGTGIKNIKARASLIGADLEIKSSQNKGSIFRITINDGKYAN</sequence>
<dbReference type="Gene3D" id="3.30.565.10">
    <property type="entry name" value="Histidine kinase-like ATPase, C-terminal domain"/>
    <property type="match status" value="1"/>
</dbReference>
<evidence type="ECO:0000256" key="5">
    <source>
        <dbReference type="ARBA" id="ARBA00023012"/>
    </source>
</evidence>
<dbReference type="SUPFAM" id="SSF55874">
    <property type="entry name" value="ATPase domain of HSP90 chaperone/DNA topoisomerase II/histidine kinase"/>
    <property type="match status" value="1"/>
</dbReference>
<keyword evidence="3" id="KW-0808">Transferase</keyword>
<dbReference type="CDD" id="cd16917">
    <property type="entry name" value="HATPase_UhpB-NarQ-NarX-like"/>
    <property type="match status" value="1"/>
</dbReference>